<dbReference type="EMBL" id="MK500279">
    <property type="protein sequence ID" value="QBK84565.1"/>
    <property type="molecule type" value="Genomic_DNA"/>
</dbReference>
<sequence>MKKLEEKCYNGMTSCYLVYSKRNYDLPVIICQDGKEKWGARYAKKGSVLTLPEAVESYPDKYKIHRLKTFEYFWLANETSASIAMEKLNRNDYDGITNYYLVYSRRNNNLPVIIYQDRKKEWRAYYADKDEVPNINEARKNYPVSNVIFLIQRQKM</sequence>
<accession>A0A481YMF1</accession>
<gene>
    <name evidence="1" type="ORF">LCDPAC01_00460</name>
</gene>
<evidence type="ECO:0000313" key="1">
    <source>
        <dbReference type="EMBL" id="QBK84565.1"/>
    </source>
</evidence>
<proteinExistence type="predicted"/>
<reference evidence="1" key="1">
    <citation type="journal article" date="2019" name="MBio">
        <title>Virus Genomes from Deep Sea Sediments Expand the Ocean Megavirome and Support Independent Origins of Viral Gigantism.</title>
        <authorList>
            <person name="Backstrom D."/>
            <person name="Yutin N."/>
            <person name="Jorgensen S.L."/>
            <person name="Dharamshi J."/>
            <person name="Homa F."/>
            <person name="Zaremba-Niedwiedzka K."/>
            <person name="Spang A."/>
            <person name="Wolf Y.I."/>
            <person name="Koonin E.V."/>
            <person name="Ettema T.J."/>
        </authorList>
    </citation>
    <scope>NUCLEOTIDE SEQUENCE</scope>
</reference>
<organism evidence="1">
    <name type="scientific">Pithovirus LCDPAC01</name>
    <dbReference type="NCBI Taxonomy" id="2506600"/>
    <lineage>
        <taxon>Viruses</taxon>
        <taxon>Pithoviruses</taxon>
    </lineage>
</organism>
<name>A0A481YMF1_9VIRU</name>
<protein>
    <submittedName>
        <fullName evidence="1">Uncharacterized protein</fullName>
    </submittedName>
</protein>